<dbReference type="PROSITE" id="PS50088">
    <property type="entry name" value="ANK_REPEAT"/>
    <property type="match status" value="2"/>
</dbReference>
<dbReference type="SMART" id="SM00248">
    <property type="entry name" value="ANK"/>
    <property type="match status" value="2"/>
</dbReference>
<accession>A0AA36IDM5</accession>
<dbReference type="Pfam" id="PF12796">
    <property type="entry name" value="Ank_2"/>
    <property type="match status" value="1"/>
</dbReference>
<dbReference type="InterPro" id="IPR002110">
    <property type="entry name" value="Ankyrin_rpt"/>
</dbReference>
<comment type="caution">
    <text evidence="5">The sequence shown here is derived from an EMBL/GenBank/DDBJ whole genome shotgun (WGS) entry which is preliminary data.</text>
</comment>
<feature type="repeat" description="ANK" evidence="3">
    <location>
        <begin position="127"/>
        <end position="159"/>
    </location>
</feature>
<dbReference type="PANTHER" id="PTHR24171:SF8">
    <property type="entry name" value="BRCA1-ASSOCIATED RING DOMAIN PROTEIN 1"/>
    <property type="match status" value="1"/>
</dbReference>
<gene>
    <name evidence="5" type="ORF">EVOR1521_LOCUS12320</name>
</gene>
<dbReference type="PANTHER" id="PTHR24171">
    <property type="entry name" value="ANKYRIN REPEAT DOMAIN-CONTAINING PROTEIN 39-RELATED"/>
    <property type="match status" value="1"/>
</dbReference>
<dbReference type="GO" id="GO:0085020">
    <property type="term" value="P:protein K6-linked ubiquitination"/>
    <property type="evidence" value="ECO:0007669"/>
    <property type="project" value="TreeGrafter"/>
</dbReference>
<evidence type="ECO:0000313" key="6">
    <source>
        <dbReference type="Proteomes" id="UP001178507"/>
    </source>
</evidence>
<dbReference type="InterPro" id="IPR036770">
    <property type="entry name" value="Ankyrin_rpt-contain_sf"/>
</dbReference>
<feature type="repeat" description="ANK" evidence="3">
    <location>
        <begin position="160"/>
        <end position="192"/>
    </location>
</feature>
<dbReference type="SUPFAM" id="SSF48403">
    <property type="entry name" value="Ankyrin repeat"/>
    <property type="match status" value="1"/>
</dbReference>
<evidence type="ECO:0000256" key="3">
    <source>
        <dbReference type="PROSITE-ProRule" id="PRU00023"/>
    </source>
</evidence>
<keyword evidence="1" id="KW-0677">Repeat</keyword>
<reference evidence="5" key="1">
    <citation type="submission" date="2023-08" db="EMBL/GenBank/DDBJ databases">
        <authorList>
            <person name="Chen Y."/>
            <person name="Shah S."/>
            <person name="Dougan E. K."/>
            <person name="Thang M."/>
            <person name="Chan C."/>
        </authorList>
    </citation>
    <scope>NUCLEOTIDE SEQUENCE</scope>
</reference>
<name>A0AA36IDM5_9DINO</name>
<evidence type="ECO:0000313" key="5">
    <source>
        <dbReference type="EMBL" id="CAJ1385797.1"/>
    </source>
</evidence>
<evidence type="ECO:0000256" key="2">
    <source>
        <dbReference type="ARBA" id="ARBA00023043"/>
    </source>
</evidence>
<protein>
    <submittedName>
        <fullName evidence="5">Uncharacterized protein</fullName>
    </submittedName>
</protein>
<dbReference type="GO" id="GO:0004842">
    <property type="term" value="F:ubiquitin-protein transferase activity"/>
    <property type="evidence" value="ECO:0007669"/>
    <property type="project" value="TreeGrafter"/>
</dbReference>
<organism evidence="5 6">
    <name type="scientific">Effrenium voratum</name>
    <dbReference type="NCBI Taxonomy" id="2562239"/>
    <lineage>
        <taxon>Eukaryota</taxon>
        <taxon>Sar</taxon>
        <taxon>Alveolata</taxon>
        <taxon>Dinophyceae</taxon>
        <taxon>Suessiales</taxon>
        <taxon>Symbiodiniaceae</taxon>
        <taxon>Effrenium</taxon>
    </lineage>
</organism>
<dbReference type="Proteomes" id="UP001178507">
    <property type="component" value="Unassembled WGS sequence"/>
</dbReference>
<keyword evidence="6" id="KW-1185">Reference proteome</keyword>
<dbReference type="AlphaFoldDB" id="A0AA36IDM5"/>
<evidence type="ECO:0000256" key="4">
    <source>
        <dbReference type="SAM" id="MobiDB-lite"/>
    </source>
</evidence>
<dbReference type="Gene3D" id="1.25.40.20">
    <property type="entry name" value="Ankyrin repeat-containing domain"/>
    <property type="match status" value="1"/>
</dbReference>
<evidence type="ECO:0000256" key="1">
    <source>
        <dbReference type="ARBA" id="ARBA00022737"/>
    </source>
</evidence>
<feature type="region of interest" description="Disordered" evidence="4">
    <location>
        <begin position="15"/>
        <end position="36"/>
    </location>
</feature>
<dbReference type="EMBL" id="CAUJNA010001281">
    <property type="protein sequence ID" value="CAJ1385797.1"/>
    <property type="molecule type" value="Genomic_DNA"/>
</dbReference>
<proteinExistence type="predicted"/>
<dbReference type="PROSITE" id="PS50297">
    <property type="entry name" value="ANK_REP_REGION"/>
    <property type="match status" value="2"/>
</dbReference>
<keyword evidence="2 3" id="KW-0040">ANK repeat</keyword>
<sequence length="216" mass="23106">MGQSLDVLSTCDGAAATEGPKATRPRGANPPAGNASATWDEDVVAVCSALEEGVTTVVASANRGGARISDEVLLNHELLQYARQGNLRGVSEALDKGAWTETRRPLVMKPQKPENARKSGLDDTVNLGMTPIMFASQKGSLDCVKRLIQARAEVNAVEEDGWSALHFASKEGQLQVCKSLLNARADAELKNIDDHTPFDVAEDAHFNLSLRSLLQA</sequence>